<dbReference type="STRING" id="9009.A0A226NB07"/>
<name>A0A226NB07_CALSU</name>
<comment type="caution">
    <text evidence="1">The sequence shown here is derived from an EMBL/GenBank/DDBJ whole genome shotgun (WGS) entry which is preliminary data.</text>
</comment>
<protein>
    <recommendedName>
        <fullName evidence="3">RING-type domain-containing protein</fullName>
    </recommendedName>
</protein>
<dbReference type="InterPro" id="IPR013083">
    <property type="entry name" value="Znf_RING/FYVE/PHD"/>
</dbReference>
<evidence type="ECO:0000313" key="2">
    <source>
        <dbReference type="Proteomes" id="UP000198323"/>
    </source>
</evidence>
<dbReference type="PANTHER" id="PTHR12420">
    <property type="entry name" value="PHD FINGER PROTEIN"/>
    <property type="match status" value="1"/>
</dbReference>
<dbReference type="GO" id="GO:0005634">
    <property type="term" value="C:nucleus"/>
    <property type="evidence" value="ECO:0007669"/>
    <property type="project" value="TreeGrafter"/>
</dbReference>
<dbReference type="OrthoDB" id="512616at2759"/>
<evidence type="ECO:0000313" key="1">
    <source>
        <dbReference type="EMBL" id="OXB64774.1"/>
    </source>
</evidence>
<dbReference type="Proteomes" id="UP000198323">
    <property type="component" value="Unassembled WGS sequence"/>
</dbReference>
<gene>
    <name evidence="1" type="ORF">ASZ78_016301</name>
</gene>
<proteinExistence type="predicted"/>
<sequence length="213" mass="24397">MFPFPQGLALSAALYHFCCPLCRDMETFQAEMRQLGIKIPNRDPAWEDEESFLQLSQRHSTCDTNVCLCPQGREHSENMGSFCWQHAPKQKGLALSAALYHFCCPLCRDMETFQAEMRQLGIKIPKRDPAWEDEESFLELSQRHSTCDTNVCLCPQGREHSENMGTALRQALIAAQHRFHCPFFWDMETFQAEIFKLGIDIPQHGQGHSAIMG</sequence>
<dbReference type="InterPro" id="IPR011011">
    <property type="entry name" value="Znf_FYVE_PHD"/>
</dbReference>
<accession>A0A226NB07</accession>
<dbReference type="InterPro" id="IPR051188">
    <property type="entry name" value="PHD-type_Zinc_Finger"/>
</dbReference>
<dbReference type="AlphaFoldDB" id="A0A226NB07"/>
<organism evidence="1 2">
    <name type="scientific">Callipepla squamata</name>
    <name type="common">Scaled quail</name>
    <dbReference type="NCBI Taxonomy" id="9009"/>
    <lineage>
        <taxon>Eukaryota</taxon>
        <taxon>Metazoa</taxon>
        <taxon>Chordata</taxon>
        <taxon>Craniata</taxon>
        <taxon>Vertebrata</taxon>
        <taxon>Euteleostomi</taxon>
        <taxon>Archelosauria</taxon>
        <taxon>Archosauria</taxon>
        <taxon>Dinosauria</taxon>
        <taxon>Saurischia</taxon>
        <taxon>Theropoda</taxon>
        <taxon>Coelurosauria</taxon>
        <taxon>Aves</taxon>
        <taxon>Neognathae</taxon>
        <taxon>Galloanserae</taxon>
        <taxon>Galliformes</taxon>
        <taxon>Odontophoridae</taxon>
        <taxon>Callipepla</taxon>
    </lineage>
</organism>
<keyword evidence="2" id="KW-1185">Reference proteome</keyword>
<dbReference type="SUPFAM" id="SSF57903">
    <property type="entry name" value="FYVE/PHD zinc finger"/>
    <property type="match status" value="2"/>
</dbReference>
<dbReference type="PANTHER" id="PTHR12420:SF47">
    <property type="entry name" value="PHD FINGER PROTEIN 7"/>
    <property type="match status" value="1"/>
</dbReference>
<evidence type="ECO:0008006" key="3">
    <source>
        <dbReference type="Google" id="ProtNLM"/>
    </source>
</evidence>
<dbReference type="EMBL" id="MCFN01000112">
    <property type="protein sequence ID" value="OXB64774.1"/>
    <property type="molecule type" value="Genomic_DNA"/>
</dbReference>
<reference evidence="1 2" key="1">
    <citation type="submission" date="2016-07" db="EMBL/GenBank/DDBJ databases">
        <title>Disparate Historic Effective Population Sizes Predicted by Modern Levels of Genome Diversity for the Scaled Quail (Callipepla squamata) and the Northern Bobwhite (Colinus virginianus): Inferences from First and Second Generation Draft Genome Assemblies for Sympatric New World Quail.</title>
        <authorList>
            <person name="Oldeschulte D.L."/>
            <person name="Halley Y.A."/>
            <person name="Bhattarai E.K."/>
            <person name="Brashear W.A."/>
            <person name="Hill J."/>
            <person name="Metz R.P."/>
            <person name="Johnson C.D."/>
            <person name="Rollins D."/>
            <person name="Peterson M.J."/>
            <person name="Bickhart D.M."/>
            <person name="Decker J.E."/>
            <person name="Seabury C.M."/>
        </authorList>
    </citation>
    <scope>NUCLEOTIDE SEQUENCE [LARGE SCALE GENOMIC DNA]</scope>
    <source>
        <strain evidence="1 2">Texas</strain>
        <tissue evidence="1">Leg muscle</tissue>
    </source>
</reference>
<dbReference type="Gene3D" id="3.30.40.10">
    <property type="entry name" value="Zinc/RING finger domain, C3HC4 (zinc finger)"/>
    <property type="match status" value="2"/>
</dbReference>